<sequence>MDYFQDILSSEPSLSLGLKSLKLSGFFINSNEVDKLIQRIDFKKLQKLELVEMKEDITEPIPQHVRQLQQTHDSLLFRLQSHVFDLSYLALDLNNNYKDYGPEFLSSINDLKFVYLNLRWNKIKEQSNQDVSPDKLFAKYMHGLVKHSNLQCLLIDCVNETKFELIDLNCDVIMNTLRHFNQLKTLKLNLKVVNLIRFVEFVKMHLGKLKFLELSLTEFNFRKTLTEQHVINFQIIKRKSQQNNSVTGADAESGSSVTTILSAPQGYFEIVSDQHKH</sequence>
<dbReference type="Proteomes" id="UP001165064">
    <property type="component" value="Unassembled WGS sequence"/>
</dbReference>
<evidence type="ECO:0000313" key="2">
    <source>
        <dbReference type="Proteomes" id="UP001165064"/>
    </source>
</evidence>
<organism evidence="1 2">
    <name type="scientific">Ambrosiozyma monospora</name>
    <name type="common">Yeast</name>
    <name type="synonym">Endomycopsis monosporus</name>
    <dbReference type="NCBI Taxonomy" id="43982"/>
    <lineage>
        <taxon>Eukaryota</taxon>
        <taxon>Fungi</taxon>
        <taxon>Dikarya</taxon>
        <taxon>Ascomycota</taxon>
        <taxon>Saccharomycotina</taxon>
        <taxon>Pichiomycetes</taxon>
        <taxon>Pichiales</taxon>
        <taxon>Pichiaceae</taxon>
        <taxon>Ambrosiozyma</taxon>
    </lineage>
</organism>
<keyword evidence="2" id="KW-1185">Reference proteome</keyword>
<evidence type="ECO:0000313" key="1">
    <source>
        <dbReference type="EMBL" id="GME97966.1"/>
    </source>
</evidence>
<proteinExistence type="predicted"/>
<reference evidence="1" key="1">
    <citation type="submission" date="2023-04" db="EMBL/GenBank/DDBJ databases">
        <title>Ambrosiozyma monospora NBRC 10751.</title>
        <authorList>
            <person name="Ichikawa N."/>
            <person name="Sato H."/>
            <person name="Tonouchi N."/>
        </authorList>
    </citation>
    <scope>NUCLEOTIDE SEQUENCE</scope>
    <source>
        <strain evidence="1">NBRC 10751</strain>
    </source>
</reference>
<protein>
    <submittedName>
        <fullName evidence="1">Unnamed protein product</fullName>
    </submittedName>
</protein>
<gene>
    <name evidence="1" type="ORF">Amon02_001037300</name>
</gene>
<name>A0ACB5TZB8_AMBMO</name>
<accession>A0ACB5TZB8</accession>
<comment type="caution">
    <text evidence="1">The sequence shown here is derived from an EMBL/GenBank/DDBJ whole genome shotgun (WGS) entry which is preliminary data.</text>
</comment>
<dbReference type="EMBL" id="BSXS01010324">
    <property type="protein sequence ID" value="GME97966.1"/>
    <property type="molecule type" value="Genomic_DNA"/>
</dbReference>